<dbReference type="Proteomes" id="UP000295680">
    <property type="component" value="Unassembled WGS sequence"/>
</dbReference>
<reference evidence="1 2" key="1">
    <citation type="submission" date="2019-03" db="EMBL/GenBank/DDBJ databases">
        <title>Genomic Encyclopedia of Type Strains, Phase IV (KMG-IV): sequencing the most valuable type-strain genomes for metagenomic binning, comparative biology and taxonomic classification.</title>
        <authorList>
            <person name="Goeker M."/>
        </authorList>
    </citation>
    <scope>NUCLEOTIDE SEQUENCE [LARGE SCALE GENOMIC DNA]</scope>
    <source>
        <strain evidence="1 2">DSM 45934</strain>
    </source>
</reference>
<dbReference type="SUPFAM" id="SSF52540">
    <property type="entry name" value="P-loop containing nucleoside triphosphate hydrolases"/>
    <property type="match status" value="1"/>
</dbReference>
<dbReference type="CDD" id="cd00267">
    <property type="entry name" value="ABC_ATPase"/>
    <property type="match status" value="1"/>
</dbReference>
<evidence type="ECO:0000313" key="1">
    <source>
        <dbReference type="EMBL" id="TCO65181.1"/>
    </source>
</evidence>
<proteinExistence type="predicted"/>
<evidence type="ECO:0000313" key="2">
    <source>
        <dbReference type="Proteomes" id="UP000295680"/>
    </source>
</evidence>
<dbReference type="AlphaFoldDB" id="A0A4R2JX99"/>
<comment type="caution">
    <text evidence="1">The sequence shown here is derived from an EMBL/GenBank/DDBJ whole genome shotgun (WGS) entry which is preliminary data.</text>
</comment>
<accession>A0A4R2JX99</accession>
<keyword evidence="2" id="KW-1185">Reference proteome</keyword>
<organism evidence="1 2">
    <name type="scientific">Actinocrispum wychmicini</name>
    <dbReference type="NCBI Taxonomy" id="1213861"/>
    <lineage>
        <taxon>Bacteria</taxon>
        <taxon>Bacillati</taxon>
        <taxon>Actinomycetota</taxon>
        <taxon>Actinomycetes</taxon>
        <taxon>Pseudonocardiales</taxon>
        <taxon>Pseudonocardiaceae</taxon>
        <taxon>Actinocrispum</taxon>
    </lineage>
</organism>
<dbReference type="Gene3D" id="3.40.50.300">
    <property type="entry name" value="P-loop containing nucleotide triphosphate hydrolases"/>
    <property type="match status" value="1"/>
</dbReference>
<dbReference type="InterPro" id="IPR027417">
    <property type="entry name" value="P-loop_NTPase"/>
</dbReference>
<dbReference type="GO" id="GO:0016301">
    <property type="term" value="F:kinase activity"/>
    <property type="evidence" value="ECO:0007669"/>
    <property type="project" value="UniProtKB-KW"/>
</dbReference>
<gene>
    <name evidence="1" type="ORF">EV192_101969</name>
</gene>
<keyword evidence="1" id="KW-0418">Kinase</keyword>
<dbReference type="EMBL" id="SLWS01000001">
    <property type="protein sequence ID" value="TCO65181.1"/>
    <property type="molecule type" value="Genomic_DNA"/>
</dbReference>
<protein>
    <submittedName>
        <fullName evidence="1">Broad-specificity NMP kinase</fullName>
    </submittedName>
</protein>
<name>A0A4R2JX99_9PSEU</name>
<keyword evidence="1" id="KW-0808">Transferase</keyword>
<sequence>MDLKICAGCGQRMDVPVVPPDEPVVVCPDCGHRQPFLRLPMFALTGPSGTGKSTVGRLLIRELADRVVVLEQDVLWTAGLRDPHNDFQLFRATWLRMVGMIHQSGRPVVLCGTVVPVQFEECPERALIGEIHYLALTCARDVMRDRLRARPAWREWDEPRINEMLEFNDWVQREAPTMTPPMRLLDTTNRQVEDTAKEVAAWVSAGLG</sequence>